<gene>
    <name evidence="2" type="ORF">CRE_17023</name>
</gene>
<dbReference type="KEGG" id="crq:GCK72_022619"/>
<dbReference type="EMBL" id="DS268552">
    <property type="protein sequence ID" value="EFO89220.1"/>
    <property type="molecule type" value="Genomic_DNA"/>
</dbReference>
<name>E3N7W7_CAERE</name>
<accession>E3N7W7</accession>
<reference evidence="2" key="1">
    <citation type="submission" date="2007-07" db="EMBL/GenBank/DDBJ databases">
        <title>PCAP assembly of the Caenorhabditis remanei genome.</title>
        <authorList>
            <consortium name="The Caenorhabditis remanei Sequencing Consortium"/>
            <person name="Wilson R.K."/>
        </authorList>
    </citation>
    <scope>NUCLEOTIDE SEQUENCE [LARGE SCALE GENOMIC DNA]</scope>
    <source>
        <strain evidence="2">PB4641</strain>
    </source>
</reference>
<evidence type="ECO:0000313" key="2">
    <source>
        <dbReference type="EMBL" id="EFO89220.1"/>
    </source>
</evidence>
<feature type="compositionally biased region" description="Polar residues" evidence="1">
    <location>
        <begin position="1"/>
        <end position="13"/>
    </location>
</feature>
<dbReference type="RefSeq" id="XP_003095516.2">
    <property type="nucleotide sequence ID" value="XM_003095468.2"/>
</dbReference>
<evidence type="ECO:0000313" key="3">
    <source>
        <dbReference type="Proteomes" id="UP000008281"/>
    </source>
</evidence>
<dbReference type="CTD" id="9827282"/>
<organism evidence="3">
    <name type="scientific">Caenorhabditis remanei</name>
    <name type="common">Caenorhabditis vulgaris</name>
    <dbReference type="NCBI Taxonomy" id="31234"/>
    <lineage>
        <taxon>Eukaryota</taxon>
        <taxon>Metazoa</taxon>
        <taxon>Ecdysozoa</taxon>
        <taxon>Nematoda</taxon>
        <taxon>Chromadorea</taxon>
        <taxon>Rhabditida</taxon>
        <taxon>Rhabditina</taxon>
        <taxon>Rhabditomorpha</taxon>
        <taxon>Rhabditoidea</taxon>
        <taxon>Rhabditidae</taxon>
        <taxon>Peloderinae</taxon>
        <taxon>Caenorhabditis</taxon>
    </lineage>
</organism>
<dbReference type="GeneID" id="9827282"/>
<feature type="region of interest" description="Disordered" evidence="1">
    <location>
        <begin position="1"/>
        <end position="49"/>
    </location>
</feature>
<dbReference type="AlphaFoldDB" id="E3N7W7"/>
<dbReference type="Proteomes" id="UP000008281">
    <property type="component" value="Unassembled WGS sequence"/>
</dbReference>
<dbReference type="HOGENOM" id="CLU_2006001_0_0_1"/>
<protein>
    <submittedName>
        <fullName evidence="2">Uncharacterized protein</fullName>
    </submittedName>
</protein>
<proteinExistence type="predicted"/>
<sequence>MSLQSSEASSTDSSFHEELEGPVDVGTQVERGDLLTSQSNETERPRQTVFQQVPTARAGIRQDRINQLENEIALLLTYQELVLNGSQPIPQTTQDAMSDQLRALINEHNVLTEEQGNEVIDIGR</sequence>
<keyword evidence="3" id="KW-1185">Reference proteome</keyword>
<evidence type="ECO:0000256" key="1">
    <source>
        <dbReference type="SAM" id="MobiDB-lite"/>
    </source>
</evidence>